<dbReference type="EMBL" id="KK101462">
    <property type="protein sequence ID" value="KIZ00799.1"/>
    <property type="molecule type" value="Genomic_DNA"/>
</dbReference>
<evidence type="ECO:0000313" key="3">
    <source>
        <dbReference type="Proteomes" id="UP000054498"/>
    </source>
</evidence>
<evidence type="ECO:0000256" key="1">
    <source>
        <dbReference type="SAM" id="Phobius"/>
    </source>
</evidence>
<dbReference type="GeneID" id="25740036"/>
<reference evidence="2 3" key="1">
    <citation type="journal article" date="2013" name="BMC Genomics">
        <title>Reconstruction of the lipid metabolism for the microalga Monoraphidium neglectum from its genome sequence reveals characteristics suitable for biofuel production.</title>
        <authorList>
            <person name="Bogen C."/>
            <person name="Al-Dilaimi A."/>
            <person name="Albersmeier A."/>
            <person name="Wichmann J."/>
            <person name="Grundmann M."/>
            <person name="Rupp O."/>
            <person name="Lauersen K.J."/>
            <person name="Blifernez-Klassen O."/>
            <person name="Kalinowski J."/>
            <person name="Goesmann A."/>
            <person name="Mussgnug J.H."/>
            <person name="Kruse O."/>
        </authorList>
    </citation>
    <scope>NUCLEOTIDE SEQUENCE [LARGE SCALE GENOMIC DNA]</scope>
    <source>
        <strain evidence="2 3">SAG 48.87</strain>
    </source>
</reference>
<protein>
    <recommendedName>
        <fullName evidence="4">Protein CASP</fullName>
    </recommendedName>
</protein>
<organism evidence="2 3">
    <name type="scientific">Monoraphidium neglectum</name>
    <dbReference type="NCBI Taxonomy" id="145388"/>
    <lineage>
        <taxon>Eukaryota</taxon>
        <taxon>Viridiplantae</taxon>
        <taxon>Chlorophyta</taxon>
        <taxon>core chlorophytes</taxon>
        <taxon>Chlorophyceae</taxon>
        <taxon>CS clade</taxon>
        <taxon>Sphaeropleales</taxon>
        <taxon>Selenastraceae</taxon>
        <taxon>Monoraphidium</taxon>
    </lineage>
</organism>
<gene>
    <name evidence="2" type="ORF">MNEG_7160</name>
</gene>
<keyword evidence="3" id="KW-1185">Reference proteome</keyword>
<dbReference type="OrthoDB" id="248903at2759"/>
<feature type="transmembrane region" description="Helical" evidence="1">
    <location>
        <begin position="95"/>
        <end position="115"/>
    </location>
</feature>
<accession>A0A0D2L041</accession>
<keyword evidence="1" id="KW-1133">Transmembrane helix</keyword>
<evidence type="ECO:0000313" key="2">
    <source>
        <dbReference type="EMBL" id="KIZ00799.1"/>
    </source>
</evidence>
<keyword evidence="1" id="KW-0472">Membrane</keyword>
<dbReference type="KEGG" id="mng:MNEG_7160"/>
<dbReference type="Proteomes" id="UP000054498">
    <property type="component" value="Unassembled WGS sequence"/>
</dbReference>
<proteinExistence type="predicted"/>
<dbReference type="RefSeq" id="XP_013899818.1">
    <property type="nucleotide sequence ID" value="XM_014044364.1"/>
</dbReference>
<evidence type="ECO:0008006" key="4">
    <source>
        <dbReference type="Google" id="ProtNLM"/>
    </source>
</evidence>
<dbReference type="AlphaFoldDB" id="A0A0D2L041"/>
<name>A0A0D2L041_9CHLO</name>
<keyword evidence="1" id="KW-0812">Transmembrane</keyword>
<sequence length="175" mass="16785">MHRLATLQQQLARAQQAQPAYGIGGGGGGGAGGSGGGGGAASARARDSVIPMDALGEPYQRLARHDRLGGTVQAAARLLDSTAASASHLIRHHPLARLGVFAYLLLIHLLVYVLIYRLQHHAMAVHIAAAAGLPGAGLPGGGGGGGGAAGAGGAAAAAGQGAGAAAGGHPGLSLP</sequence>